<gene>
    <name evidence="3" type="ORF">ECPE_LOCUS4537</name>
</gene>
<feature type="domain" description="Acyltransferase 3" evidence="2">
    <location>
        <begin position="182"/>
        <end position="495"/>
    </location>
</feature>
<keyword evidence="1" id="KW-0812">Transmembrane</keyword>
<proteinExistence type="predicted"/>
<dbReference type="PANTHER" id="PTHR11161:SF0">
    <property type="entry name" value="O-ACYLTRANSFERASE LIKE PROTEIN"/>
    <property type="match status" value="1"/>
</dbReference>
<evidence type="ECO:0000313" key="5">
    <source>
        <dbReference type="WBParaSite" id="ECPE_0000454901-mRNA-1"/>
    </source>
</evidence>
<sequence>MKANFMKRNKTLKLFRPKTIDVEQMDSLRFVIIQASQGIVHQVLCFFIKLQVLFAFVLCLVCLGSLTELTLYIRWWIYKIVKHSEVASPSSLDAGAKEDVDELSVHVKMGDQALVENQIQEAYPVIVYMDYLQYRAAELESSSIITILCAYSVPYNLWKLLTARSPTVIGSNGIEREHPLTCLDGIRVITMVWIIFGHMFLFYASSANNLLVVFEEMFKLPSFMILVSGTLSVDTFFFMSGLLSVYLTLNRYRVTYGSKELTKFWSLFTLHRFIRLSPAYLFVLIIYTGLINHIGDGPFYPQDLDWSDYRVCRRNWKRFLGLLFAALLIISGFAATIALVHIYQIGVPTLDVNWFSAMYVRPYARWGTYTIGMVLGWILIDYPHLSCKYRSRGSQIGLSIGSVALASLLTLLPLYGPYRVTSGELPPLTTLQSAFYHGLSRLSFVLGVAITVFLCATGCLEPIRRILAWSGFRTAARLTYCAYLTHPIVLMYLQLSAEAPVVVNNILLVSF</sequence>
<dbReference type="InterPro" id="IPR002656">
    <property type="entry name" value="Acyl_transf_3_dom"/>
</dbReference>
<accession>A0A183AC52</accession>
<dbReference type="EMBL" id="UZAN01041402">
    <property type="protein sequence ID" value="VDP72918.1"/>
    <property type="molecule type" value="Genomic_DNA"/>
</dbReference>
<reference evidence="5" key="1">
    <citation type="submission" date="2016-06" db="UniProtKB">
        <authorList>
            <consortium name="WormBaseParasite"/>
        </authorList>
    </citation>
    <scope>IDENTIFICATION</scope>
</reference>
<keyword evidence="4" id="KW-1185">Reference proteome</keyword>
<keyword evidence="1" id="KW-0472">Membrane</keyword>
<feature type="transmembrane region" description="Helical" evidence="1">
    <location>
        <begin position="363"/>
        <end position="384"/>
    </location>
</feature>
<name>A0A183AC52_9TREM</name>
<evidence type="ECO:0000313" key="3">
    <source>
        <dbReference type="EMBL" id="VDP72918.1"/>
    </source>
</evidence>
<protein>
    <submittedName>
        <fullName evidence="5">Acyl_transf_3 domain-containing protein</fullName>
    </submittedName>
</protein>
<reference evidence="3 4" key="2">
    <citation type="submission" date="2018-11" db="EMBL/GenBank/DDBJ databases">
        <authorList>
            <consortium name="Pathogen Informatics"/>
        </authorList>
    </citation>
    <scope>NUCLEOTIDE SEQUENCE [LARGE SCALE GENOMIC DNA]</scope>
    <source>
        <strain evidence="3 4">Egypt</strain>
    </source>
</reference>
<evidence type="ECO:0000259" key="2">
    <source>
        <dbReference type="Pfam" id="PF01757"/>
    </source>
</evidence>
<dbReference type="InterPro" id="IPR052728">
    <property type="entry name" value="O2_lipid_transport_reg"/>
</dbReference>
<dbReference type="WBParaSite" id="ECPE_0000454901-mRNA-1">
    <property type="protein sequence ID" value="ECPE_0000454901-mRNA-1"/>
    <property type="gene ID" value="ECPE_0000454901"/>
</dbReference>
<dbReference type="OrthoDB" id="207378at2759"/>
<dbReference type="PANTHER" id="PTHR11161">
    <property type="entry name" value="O-ACYLTRANSFERASE"/>
    <property type="match status" value="1"/>
</dbReference>
<evidence type="ECO:0000256" key="1">
    <source>
        <dbReference type="SAM" id="Phobius"/>
    </source>
</evidence>
<dbReference type="Pfam" id="PF01757">
    <property type="entry name" value="Acyl_transf_3"/>
    <property type="match status" value="1"/>
</dbReference>
<dbReference type="AlphaFoldDB" id="A0A183AC52"/>
<feature type="transmembrane region" description="Helical" evidence="1">
    <location>
        <begin position="396"/>
        <end position="415"/>
    </location>
</feature>
<organism evidence="5">
    <name type="scientific">Echinostoma caproni</name>
    <dbReference type="NCBI Taxonomy" id="27848"/>
    <lineage>
        <taxon>Eukaryota</taxon>
        <taxon>Metazoa</taxon>
        <taxon>Spiralia</taxon>
        <taxon>Lophotrochozoa</taxon>
        <taxon>Platyhelminthes</taxon>
        <taxon>Trematoda</taxon>
        <taxon>Digenea</taxon>
        <taxon>Plagiorchiida</taxon>
        <taxon>Echinostomata</taxon>
        <taxon>Echinostomatoidea</taxon>
        <taxon>Echinostomatidae</taxon>
        <taxon>Echinostoma</taxon>
    </lineage>
</organism>
<feature type="transmembrane region" description="Helical" evidence="1">
    <location>
        <begin position="223"/>
        <end position="249"/>
    </location>
</feature>
<feature type="transmembrane region" description="Helical" evidence="1">
    <location>
        <begin position="319"/>
        <end position="343"/>
    </location>
</feature>
<keyword evidence="1" id="KW-1133">Transmembrane helix</keyword>
<dbReference type="Proteomes" id="UP000272942">
    <property type="component" value="Unassembled WGS sequence"/>
</dbReference>
<feature type="transmembrane region" description="Helical" evidence="1">
    <location>
        <begin position="52"/>
        <end position="73"/>
    </location>
</feature>
<dbReference type="GO" id="GO:0016747">
    <property type="term" value="F:acyltransferase activity, transferring groups other than amino-acyl groups"/>
    <property type="evidence" value="ECO:0007669"/>
    <property type="project" value="InterPro"/>
</dbReference>
<feature type="transmembrane region" description="Helical" evidence="1">
    <location>
        <begin position="435"/>
        <end position="460"/>
    </location>
</feature>
<evidence type="ECO:0000313" key="4">
    <source>
        <dbReference type="Proteomes" id="UP000272942"/>
    </source>
</evidence>
<feature type="transmembrane region" description="Helical" evidence="1">
    <location>
        <begin position="185"/>
        <end position="203"/>
    </location>
</feature>